<evidence type="ECO:0000313" key="2">
    <source>
        <dbReference type="Proteomes" id="UP001476798"/>
    </source>
</evidence>
<reference evidence="1 2" key="1">
    <citation type="submission" date="2021-06" db="EMBL/GenBank/DDBJ databases">
        <authorList>
            <person name="Palmer J.M."/>
        </authorList>
    </citation>
    <scope>NUCLEOTIDE SEQUENCE [LARGE SCALE GENOMIC DNA]</scope>
    <source>
        <strain evidence="1 2">GA_2019</strain>
        <tissue evidence="1">Muscle</tissue>
    </source>
</reference>
<gene>
    <name evidence="1" type="ORF">GOODEAATRI_020529</name>
</gene>
<comment type="caution">
    <text evidence="1">The sequence shown here is derived from an EMBL/GenBank/DDBJ whole genome shotgun (WGS) entry which is preliminary data.</text>
</comment>
<dbReference type="EMBL" id="JAHRIO010011917">
    <property type="protein sequence ID" value="MEQ2162511.1"/>
    <property type="molecule type" value="Genomic_DNA"/>
</dbReference>
<name>A0ABV0MTQ8_9TELE</name>
<accession>A0ABV0MTQ8</accession>
<organism evidence="1 2">
    <name type="scientific">Goodea atripinnis</name>
    <dbReference type="NCBI Taxonomy" id="208336"/>
    <lineage>
        <taxon>Eukaryota</taxon>
        <taxon>Metazoa</taxon>
        <taxon>Chordata</taxon>
        <taxon>Craniata</taxon>
        <taxon>Vertebrata</taxon>
        <taxon>Euteleostomi</taxon>
        <taxon>Actinopterygii</taxon>
        <taxon>Neopterygii</taxon>
        <taxon>Teleostei</taxon>
        <taxon>Neoteleostei</taxon>
        <taxon>Acanthomorphata</taxon>
        <taxon>Ovalentaria</taxon>
        <taxon>Atherinomorphae</taxon>
        <taxon>Cyprinodontiformes</taxon>
        <taxon>Goodeidae</taxon>
        <taxon>Goodea</taxon>
    </lineage>
</organism>
<keyword evidence="2" id="KW-1185">Reference proteome</keyword>
<dbReference type="Proteomes" id="UP001476798">
    <property type="component" value="Unassembled WGS sequence"/>
</dbReference>
<proteinExistence type="predicted"/>
<evidence type="ECO:0000313" key="1">
    <source>
        <dbReference type="EMBL" id="MEQ2162511.1"/>
    </source>
</evidence>
<protein>
    <submittedName>
        <fullName evidence="1">Uncharacterized protein</fullName>
    </submittedName>
</protein>
<sequence>MPSPFSICRLLQLESQLTPFVPLALTPSFSPLPYTFLTPYPSPLLSQRGTPSSTSSYLLPSLLLLYSFHKPITSTPESSPHLSTSLRCSSCIHCLPTASLSLTVSSPAASPQLRLPCAGCSLGERSVVWLFFSVLPLSNYHAMTADHTVFQCFLCRLPKGQI</sequence>